<comment type="catalytic activity">
    <reaction evidence="4">
        <text>L-aspartate + L-glutamine + ATP + H2O = L-asparagine + L-glutamate + AMP + diphosphate + H(+)</text>
        <dbReference type="Rhea" id="RHEA:12228"/>
        <dbReference type="ChEBI" id="CHEBI:15377"/>
        <dbReference type="ChEBI" id="CHEBI:15378"/>
        <dbReference type="ChEBI" id="CHEBI:29985"/>
        <dbReference type="ChEBI" id="CHEBI:29991"/>
        <dbReference type="ChEBI" id="CHEBI:30616"/>
        <dbReference type="ChEBI" id="CHEBI:33019"/>
        <dbReference type="ChEBI" id="CHEBI:58048"/>
        <dbReference type="ChEBI" id="CHEBI:58359"/>
        <dbReference type="ChEBI" id="CHEBI:456215"/>
        <dbReference type="EC" id="6.3.5.4"/>
    </reaction>
</comment>
<dbReference type="SUPFAM" id="SSF52402">
    <property type="entry name" value="Adenine nucleotide alpha hydrolases-like"/>
    <property type="match status" value="1"/>
</dbReference>
<dbReference type="EMBL" id="JBHSZV010000035">
    <property type="protein sequence ID" value="MFC7062968.1"/>
    <property type="molecule type" value="Genomic_DNA"/>
</dbReference>
<keyword evidence="3" id="KW-0061">Asparagine biosynthesis</keyword>
<gene>
    <name evidence="6" type="ORF">ACFQIC_14135</name>
</gene>
<dbReference type="Pfam" id="PF00733">
    <property type="entry name" value="Asn_synthase"/>
    <property type="match status" value="1"/>
</dbReference>
<dbReference type="InterPro" id="IPR001962">
    <property type="entry name" value="Asn_synthase"/>
</dbReference>
<evidence type="ECO:0000313" key="7">
    <source>
        <dbReference type="Proteomes" id="UP001596410"/>
    </source>
</evidence>
<evidence type="ECO:0000256" key="3">
    <source>
        <dbReference type="ARBA" id="ARBA00022888"/>
    </source>
</evidence>
<dbReference type="PANTHER" id="PTHR43284">
    <property type="entry name" value="ASPARAGINE SYNTHETASE (GLUTAMINE-HYDROLYZING)"/>
    <property type="match status" value="1"/>
</dbReference>
<feature type="domain" description="Asparagine synthetase" evidence="5">
    <location>
        <begin position="227"/>
        <end position="466"/>
    </location>
</feature>
<proteinExistence type="predicted"/>
<dbReference type="Proteomes" id="UP001596410">
    <property type="component" value="Unassembled WGS sequence"/>
</dbReference>
<evidence type="ECO:0000313" key="6">
    <source>
        <dbReference type="EMBL" id="MFC7062968.1"/>
    </source>
</evidence>
<keyword evidence="3" id="KW-0028">Amino-acid biosynthesis</keyword>
<dbReference type="InterPro" id="IPR051786">
    <property type="entry name" value="ASN_synthetase/amidase"/>
</dbReference>
<dbReference type="Gene3D" id="3.40.50.620">
    <property type="entry name" value="HUPs"/>
    <property type="match status" value="1"/>
</dbReference>
<dbReference type="Gene3D" id="3.60.20.10">
    <property type="entry name" value="Glutamine Phosphoribosylpyrophosphate, subunit 1, domain 1"/>
    <property type="match status" value="1"/>
</dbReference>
<dbReference type="RefSeq" id="WP_204708922.1">
    <property type="nucleotide sequence ID" value="NZ_JBHSZV010000035.1"/>
</dbReference>
<evidence type="ECO:0000256" key="2">
    <source>
        <dbReference type="ARBA" id="ARBA00012737"/>
    </source>
</evidence>
<dbReference type="InterPro" id="IPR014729">
    <property type="entry name" value="Rossmann-like_a/b/a_fold"/>
</dbReference>
<evidence type="ECO:0000259" key="5">
    <source>
        <dbReference type="Pfam" id="PF00733"/>
    </source>
</evidence>
<evidence type="ECO:0000256" key="4">
    <source>
        <dbReference type="ARBA" id="ARBA00048741"/>
    </source>
</evidence>
<organism evidence="6 7">
    <name type="scientific">Halobacillus seohaensis</name>
    <dbReference type="NCBI Taxonomy" id="447421"/>
    <lineage>
        <taxon>Bacteria</taxon>
        <taxon>Bacillati</taxon>
        <taxon>Bacillota</taxon>
        <taxon>Bacilli</taxon>
        <taxon>Bacillales</taxon>
        <taxon>Bacillaceae</taxon>
        <taxon>Halobacillus</taxon>
    </lineage>
</organism>
<keyword evidence="7" id="KW-1185">Reference proteome</keyword>
<dbReference type="SUPFAM" id="SSF56235">
    <property type="entry name" value="N-terminal nucleophile aminohydrolases (Ntn hydrolases)"/>
    <property type="match status" value="1"/>
</dbReference>
<sequence length="594" mass="68903">MSDFIYSKKPFTPDELTKKIHKIYDEDRPLVYEFHGNWGSLAISQNLYNGFEPYETDEHITIVLGGPLLCFRDNSFLVNDDSKFEAVRSIYNRWQEQQIKWDEDLSGPYSVLIIDKSTYEVHCITDLMSFIPIYYFSSGSNIILSSHVDMLADASNEQANLDIVSQVDFILHGFVTYPYTMFKGIKQISPASIHSLSNHSLTLESEPYWIPKETYEYSNLTQAALDLRTALENYVHSLTKDMTHIAQFISGGEDSRALSALLPENSKRDAFVFLDYMNREGKVAKKAADAYGANFHISTREQKHYLNILPETEKLVGSGSQFHHVHTFGFHKNCKLTEYPAVFGGLFADALLKGSRIKKVKGPRRFPFLPQIKNKKYSNAQSKKNDVFNNEVLAEITARRRTHLDRVKKFRNQSAEEWFELWPSTMNMNIPNLHGNRRLFRTYEPFMAKEVVKISASVPQHWKLNHKLFRITAKPWLSKTKWLLHGEGRLPYFPFYANFFVQFTVWLMREAGKKANIIQGNQGPWGQWNEVMKSDEWKQNVENYADGLISLESALKESNPNYLFEGNKLNKSQKINLMQVLYSNHINGYHRMEK</sequence>
<name>A0ABW2EL97_9BACI</name>
<dbReference type="EC" id="6.3.5.4" evidence="2"/>
<reference evidence="7" key="1">
    <citation type="journal article" date="2019" name="Int. J. Syst. Evol. Microbiol.">
        <title>The Global Catalogue of Microorganisms (GCM) 10K type strain sequencing project: providing services to taxonomists for standard genome sequencing and annotation.</title>
        <authorList>
            <consortium name="The Broad Institute Genomics Platform"/>
            <consortium name="The Broad Institute Genome Sequencing Center for Infectious Disease"/>
            <person name="Wu L."/>
            <person name="Ma J."/>
        </authorList>
    </citation>
    <scope>NUCLEOTIDE SEQUENCE [LARGE SCALE GENOMIC DNA]</scope>
    <source>
        <strain evidence="7">CGMCC 4.1621</strain>
    </source>
</reference>
<evidence type="ECO:0000256" key="1">
    <source>
        <dbReference type="ARBA" id="ARBA00005187"/>
    </source>
</evidence>
<protein>
    <recommendedName>
        <fullName evidence="2">asparagine synthase (glutamine-hydrolyzing)</fullName>
        <ecNumber evidence="2">6.3.5.4</ecNumber>
    </recommendedName>
</protein>
<comment type="caution">
    <text evidence="6">The sequence shown here is derived from an EMBL/GenBank/DDBJ whole genome shotgun (WGS) entry which is preliminary data.</text>
</comment>
<comment type="pathway">
    <text evidence="1">Amino-acid biosynthesis; L-asparagine biosynthesis; L-asparagine from L-aspartate (L-Gln route): step 1/1.</text>
</comment>
<dbReference type="PANTHER" id="PTHR43284:SF1">
    <property type="entry name" value="ASPARAGINE SYNTHETASE"/>
    <property type="match status" value="1"/>
</dbReference>
<dbReference type="InterPro" id="IPR029055">
    <property type="entry name" value="Ntn_hydrolases_N"/>
</dbReference>
<accession>A0ABW2EL97</accession>